<dbReference type="InterPro" id="IPR057417">
    <property type="entry name" value="PH-like_trypanosoma"/>
</dbReference>
<reference evidence="3" key="1">
    <citation type="submission" date="2016-09" db="EMBL/GenBank/DDBJ databases">
        <authorList>
            <person name="Hebert L."/>
            <person name="Moumen B."/>
        </authorList>
    </citation>
    <scope>NUCLEOTIDE SEQUENCE [LARGE SCALE GENOMIC DNA]</scope>
    <source>
        <strain evidence="3">OVI</strain>
    </source>
</reference>
<dbReference type="Pfam" id="PF25401">
    <property type="entry name" value="PH_27"/>
    <property type="match status" value="1"/>
</dbReference>
<evidence type="ECO:0000259" key="2">
    <source>
        <dbReference type="Pfam" id="PF25401"/>
    </source>
</evidence>
<keyword evidence="4" id="KW-1185">Reference proteome</keyword>
<protein>
    <recommendedName>
        <fullName evidence="2">PH-like domain-containing protein</fullName>
    </recommendedName>
</protein>
<feature type="compositionally biased region" description="Low complexity" evidence="1">
    <location>
        <begin position="563"/>
        <end position="575"/>
    </location>
</feature>
<evidence type="ECO:0000313" key="3">
    <source>
        <dbReference type="EMBL" id="SCU68703.1"/>
    </source>
</evidence>
<proteinExistence type="predicted"/>
<accession>A0A1G4I9P1</accession>
<dbReference type="EMBL" id="CZPT02001049">
    <property type="protein sequence ID" value="SCU68703.1"/>
    <property type="molecule type" value="Genomic_DNA"/>
</dbReference>
<evidence type="ECO:0000256" key="1">
    <source>
        <dbReference type="SAM" id="MobiDB-lite"/>
    </source>
</evidence>
<sequence>MSGSHWMLAEMSGNLTWIKRSPQSDHCANLFSVLSPTLIVGYSEEYGTPLDYILFSTVLSVTRESPTIVALHYDGTRKLLLVAPSADDCAKWFQAMSVIPKRGVPEEVSLNVQALIMGKSALALGSSGISAVTSLSTPHQSRFSVADVPPISRGTPGFSTVDTSVVECMSRPQQGVVDECAKSAHGGPIPPHTPLMHCGTGGMWSEPLYSNEFFRRQRSHSFETAATAEEQVSHRDNFYEERHDPRYIPPIAIDRMDSACPSMGSSTRHPSSRRDGAHPAPFSVSKTISLPHVEAILEDDGFVHDTEHAIRQKSFFPSRAISCPVVEVDDECDTEEGARFSETSPTIDRRTTFYSDDGLIRSGHRSPRRLSVCPLPTGAVRRRYGGEGDRYDDFAPPHVVTQSGTLSARHLRAAPFPFGDPVDCEAGVRGSKEKGRSSLFRYSGLRSIREALDELLSAGVDGEVKSECGAVGGEELHECHSPGEVTPSAEEPGKTPNGVRSPTLETSLEQMPVPTDVQLRPCREDDPVAKVPRRMSLCKTNGFEEVPPEAADVDPKVAENPNLPSGSSSCSSSLSPSTSGYCLFEKKTCGPRCGPLSALESVARRRVSAAPNVADSNGSRSTILSIRPSTRVLTASCETTPTHARTDCDDGGFTSSVRSP</sequence>
<feature type="region of interest" description="Disordered" evidence="1">
    <location>
        <begin position="260"/>
        <end position="282"/>
    </location>
</feature>
<organism evidence="3 4">
    <name type="scientific">Trypanosoma equiperdum</name>
    <dbReference type="NCBI Taxonomy" id="5694"/>
    <lineage>
        <taxon>Eukaryota</taxon>
        <taxon>Discoba</taxon>
        <taxon>Euglenozoa</taxon>
        <taxon>Kinetoplastea</taxon>
        <taxon>Metakinetoplastina</taxon>
        <taxon>Trypanosomatida</taxon>
        <taxon>Trypanosomatidae</taxon>
        <taxon>Trypanosoma</taxon>
    </lineage>
</organism>
<gene>
    <name evidence="3" type="ORF">TEOVI_000507600</name>
</gene>
<dbReference type="GeneID" id="92379016"/>
<dbReference type="VEuPathDB" id="TriTrypDB:TEOVI_000507600"/>
<dbReference type="AlphaFoldDB" id="A0A1G4I9P1"/>
<feature type="region of interest" description="Disordered" evidence="1">
    <location>
        <begin position="638"/>
        <end position="660"/>
    </location>
</feature>
<comment type="caution">
    <text evidence="3">The sequence shown here is derived from an EMBL/GenBank/DDBJ whole genome shotgun (WGS) entry which is preliminary data.</text>
</comment>
<dbReference type="Proteomes" id="UP000195570">
    <property type="component" value="Unassembled WGS sequence"/>
</dbReference>
<feature type="region of interest" description="Disordered" evidence="1">
    <location>
        <begin position="477"/>
        <end position="503"/>
    </location>
</feature>
<evidence type="ECO:0000313" key="4">
    <source>
        <dbReference type="Proteomes" id="UP000195570"/>
    </source>
</evidence>
<feature type="region of interest" description="Disordered" evidence="1">
    <location>
        <begin position="546"/>
        <end position="575"/>
    </location>
</feature>
<name>A0A1G4I9P1_TRYEQ</name>
<feature type="domain" description="PH-like" evidence="2">
    <location>
        <begin position="6"/>
        <end position="98"/>
    </location>
</feature>
<dbReference type="RefSeq" id="XP_067079810.1">
    <property type="nucleotide sequence ID" value="XM_067223709.1"/>
</dbReference>